<evidence type="ECO:0000313" key="17">
    <source>
        <dbReference type="Proteomes" id="UP000270021"/>
    </source>
</evidence>
<dbReference type="PANTHER" id="PTHR32182:SF0">
    <property type="entry name" value="DNA REPLICATION AND REPAIR PROTEIN RECF"/>
    <property type="match status" value="1"/>
</dbReference>
<dbReference type="GO" id="GO:0005737">
    <property type="term" value="C:cytoplasm"/>
    <property type="evidence" value="ECO:0007669"/>
    <property type="project" value="UniProtKB-SubCell"/>
</dbReference>
<dbReference type="GO" id="GO:0003697">
    <property type="term" value="F:single-stranded DNA binding"/>
    <property type="evidence" value="ECO:0007669"/>
    <property type="project" value="UniProtKB-UniRule"/>
</dbReference>
<evidence type="ECO:0000256" key="5">
    <source>
        <dbReference type="ARBA" id="ARBA00022705"/>
    </source>
</evidence>
<evidence type="ECO:0000313" key="16">
    <source>
        <dbReference type="EMBL" id="AZN30304.1"/>
    </source>
</evidence>
<evidence type="ECO:0000256" key="2">
    <source>
        <dbReference type="ARBA" id="ARBA00008016"/>
    </source>
</evidence>
<dbReference type="GO" id="GO:0006302">
    <property type="term" value="P:double-strand break repair"/>
    <property type="evidence" value="ECO:0007669"/>
    <property type="project" value="TreeGrafter"/>
</dbReference>
<keyword evidence="10 13" id="KW-0234">DNA repair</keyword>
<gene>
    <name evidence="13 16" type="primary">recF</name>
    <name evidence="16" type="ORF">EJO69_08280</name>
</gene>
<comment type="subcellular location">
    <subcellularLocation>
        <location evidence="1 13 14">Cytoplasm</location>
    </subcellularLocation>
</comment>
<keyword evidence="9 13" id="KW-0238">DNA-binding</keyword>
<dbReference type="InterPro" id="IPR003395">
    <property type="entry name" value="RecF/RecN/SMC_N"/>
</dbReference>
<sequence length="397" mass="43699">MWISNLALNDFRSYPNAVLEFEPGATLFIGENGQGKTNIVEAIAYLATFSSHRVAADAALVRQGGPAAVIRAKAHNGERESMLEIEILAGRANRARLNRGAVKPRELLGIVRAVVFAPEDLQLISGDPGVRRRFLDDAAIQQRPRMAGVKTEYDKVLRHRTALLKSSGAARRRGQPVDEISFAVWDDRLADLGAQIVAHRAALVRDLRPHVVTMYEKIAPGRGTPHVVYEANVDRQASAVPSPQDLEASGYGALEEIEDGLLDVDAVRERLRASIVERRDREIDRGINLVGPHRDDLVLGLGTLPAKGFASHGETWSYALALRLAEWALLREGDESDPILILDDVFAELDLRRRSALADMIVDTEQVFITAAVGDDIPPELDGTRFRVHDGTVTRDR</sequence>
<dbReference type="PROSITE" id="PS00618">
    <property type="entry name" value="RECF_2"/>
    <property type="match status" value="1"/>
</dbReference>
<evidence type="ECO:0000256" key="8">
    <source>
        <dbReference type="ARBA" id="ARBA00022840"/>
    </source>
</evidence>
<dbReference type="NCBIfam" id="TIGR00611">
    <property type="entry name" value="recf"/>
    <property type="match status" value="1"/>
</dbReference>
<dbReference type="Pfam" id="PF02463">
    <property type="entry name" value="SMC_N"/>
    <property type="match status" value="1"/>
</dbReference>
<feature type="binding site" evidence="13">
    <location>
        <begin position="30"/>
        <end position="37"/>
    </location>
    <ligand>
        <name>ATP</name>
        <dbReference type="ChEBI" id="CHEBI:30616"/>
    </ligand>
</feature>
<keyword evidence="11 13" id="KW-0742">SOS response</keyword>
<keyword evidence="6 13" id="KW-0547">Nucleotide-binding</keyword>
<organism evidence="16 17">
    <name type="scientific">Flaviflexus salsibiostraticola</name>
    <dbReference type="NCBI Taxonomy" id="1282737"/>
    <lineage>
        <taxon>Bacteria</taxon>
        <taxon>Bacillati</taxon>
        <taxon>Actinomycetota</taxon>
        <taxon>Actinomycetes</taxon>
        <taxon>Actinomycetales</taxon>
        <taxon>Actinomycetaceae</taxon>
        <taxon>Flaviflexus</taxon>
    </lineage>
</organism>
<dbReference type="PANTHER" id="PTHR32182">
    <property type="entry name" value="DNA REPLICATION AND REPAIR PROTEIN RECF"/>
    <property type="match status" value="1"/>
</dbReference>
<dbReference type="EMBL" id="CP034438">
    <property type="protein sequence ID" value="AZN30304.1"/>
    <property type="molecule type" value="Genomic_DNA"/>
</dbReference>
<keyword evidence="7 13" id="KW-0227">DNA damage</keyword>
<dbReference type="Proteomes" id="UP000270021">
    <property type="component" value="Chromosome"/>
</dbReference>
<proteinExistence type="inferred from homology"/>
<dbReference type="GO" id="GO:0005524">
    <property type="term" value="F:ATP binding"/>
    <property type="evidence" value="ECO:0007669"/>
    <property type="project" value="UniProtKB-UniRule"/>
</dbReference>
<feature type="domain" description="RecF/RecN/SMC N-terminal" evidence="15">
    <location>
        <begin position="3"/>
        <end position="371"/>
    </location>
</feature>
<evidence type="ECO:0000256" key="14">
    <source>
        <dbReference type="RuleBase" id="RU000578"/>
    </source>
</evidence>
<dbReference type="GO" id="GO:0006260">
    <property type="term" value="P:DNA replication"/>
    <property type="evidence" value="ECO:0007669"/>
    <property type="project" value="UniProtKB-UniRule"/>
</dbReference>
<comment type="function">
    <text evidence="12 13 14">The RecF protein is involved in DNA metabolism; it is required for DNA replication and normal SOS inducibility. RecF binds preferentially to single-stranded, linear DNA. It also seems to bind ATP.</text>
</comment>
<accession>A0A3S8ZA10</accession>
<evidence type="ECO:0000256" key="12">
    <source>
        <dbReference type="ARBA" id="ARBA00025401"/>
    </source>
</evidence>
<evidence type="ECO:0000256" key="1">
    <source>
        <dbReference type="ARBA" id="ARBA00004496"/>
    </source>
</evidence>
<dbReference type="AlphaFoldDB" id="A0A3S8ZA10"/>
<evidence type="ECO:0000256" key="13">
    <source>
        <dbReference type="HAMAP-Rule" id="MF_00365"/>
    </source>
</evidence>
<dbReference type="OrthoDB" id="9803889at2"/>
<dbReference type="HAMAP" id="MF_00365">
    <property type="entry name" value="RecF"/>
    <property type="match status" value="1"/>
</dbReference>
<dbReference type="GO" id="GO:0009432">
    <property type="term" value="P:SOS response"/>
    <property type="evidence" value="ECO:0007669"/>
    <property type="project" value="UniProtKB-UniRule"/>
</dbReference>
<evidence type="ECO:0000256" key="10">
    <source>
        <dbReference type="ARBA" id="ARBA00023204"/>
    </source>
</evidence>
<dbReference type="InterPro" id="IPR001238">
    <property type="entry name" value="DNA-binding_RecF"/>
</dbReference>
<dbReference type="KEGG" id="fsl:EJO69_08280"/>
<evidence type="ECO:0000256" key="6">
    <source>
        <dbReference type="ARBA" id="ARBA00022741"/>
    </source>
</evidence>
<dbReference type="PROSITE" id="PS00617">
    <property type="entry name" value="RECF_1"/>
    <property type="match status" value="1"/>
</dbReference>
<dbReference type="Gene3D" id="1.20.1050.90">
    <property type="entry name" value="RecF/RecN/SMC, N-terminal domain"/>
    <property type="match status" value="1"/>
</dbReference>
<dbReference type="InterPro" id="IPR042174">
    <property type="entry name" value="RecF_2"/>
</dbReference>
<name>A0A3S8ZA10_9ACTO</name>
<dbReference type="InterPro" id="IPR027417">
    <property type="entry name" value="P-loop_NTPase"/>
</dbReference>
<keyword evidence="8 13" id="KW-0067">ATP-binding</keyword>
<evidence type="ECO:0000256" key="4">
    <source>
        <dbReference type="ARBA" id="ARBA00022490"/>
    </source>
</evidence>
<dbReference type="GO" id="GO:0000731">
    <property type="term" value="P:DNA synthesis involved in DNA repair"/>
    <property type="evidence" value="ECO:0007669"/>
    <property type="project" value="TreeGrafter"/>
</dbReference>
<evidence type="ECO:0000256" key="7">
    <source>
        <dbReference type="ARBA" id="ARBA00022763"/>
    </source>
</evidence>
<reference evidence="16 17" key="1">
    <citation type="submission" date="2018-12" db="EMBL/GenBank/DDBJ databases">
        <title>Complete genome sequence of Flaviflexus salsibiostraticola KCTC 33148.</title>
        <authorList>
            <person name="Bae J.-W."/>
        </authorList>
    </citation>
    <scope>NUCLEOTIDE SEQUENCE [LARGE SCALE GENOMIC DNA]</scope>
    <source>
        <strain evidence="16 17">KCTC 33148</strain>
    </source>
</reference>
<dbReference type="RefSeq" id="WP_126040928.1">
    <property type="nucleotide sequence ID" value="NZ_CP034438.1"/>
</dbReference>
<keyword evidence="4 13" id="KW-0963">Cytoplasm</keyword>
<dbReference type="Gene3D" id="3.40.50.300">
    <property type="entry name" value="P-loop containing nucleotide triphosphate hydrolases"/>
    <property type="match status" value="1"/>
</dbReference>
<evidence type="ECO:0000256" key="3">
    <source>
        <dbReference type="ARBA" id="ARBA00020170"/>
    </source>
</evidence>
<keyword evidence="17" id="KW-1185">Reference proteome</keyword>
<dbReference type="InterPro" id="IPR018078">
    <property type="entry name" value="DNA-binding_RecF_CS"/>
</dbReference>
<evidence type="ECO:0000259" key="15">
    <source>
        <dbReference type="Pfam" id="PF02463"/>
    </source>
</evidence>
<evidence type="ECO:0000256" key="11">
    <source>
        <dbReference type="ARBA" id="ARBA00023236"/>
    </source>
</evidence>
<comment type="similarity">
    <text evidence="2 13 14">Belongs to the RecF family.</text>
</comment>
<dbReference type="SUPFAM" id="SSF52540">
    <property type="entry name" value="P-loop containing nucleoside triphosphate hydrolases"/>
    <property type="match status" value="1"/>
</dbReference>
<evidence type="ECO:0000256" key="9">
    <source>
        <dbReference type="ARBA" id="ARBA00023125"/>
    </source>
</evidence>
<keyword evidence="5 13" id="KW-0235">DNA replication</keyword>
<protein>
    <recommendedName>
        <fullName evidence="3 13">DNA replication and repair protein RecF</fullName>
    </recommendedName>
</protein>